<dbReference type="Proteomes" id="UP000235965">
    <property type="component" value="Unassembled WGS sequence"/>
</dbReference>
<gene>
    <name evidence="1" type="ORF">B7P43_G10540</name>
</gene>
<name>A0A2J7RFM2_9NEOP</name>
<dbReference type="AlphaFoldDB" id="A0A2J7RFM2"/>
<comment type="caution">
    <text evidence="1">The sequence shown here is derived from an EMBL/GenBank/DDBJ whole genome shotgun (WGS) entry which is preliminary data.</text>
</comment>
<dbReference type="InParanoid" id="A0A2J7RFM2"/>
<reference evidence="1 2" key="1">
    <citation type="submission" date="2017-12" db="EMBL/GenBank/DDBJ databases">
        <title>Hemimetabolous genomes reveal molecular basis of termite eusociality.</title>
        <authorList>
            <person name="Harrison M.C."/>
            <person name="Jongepier E."/>
            <person name="Robertson H.M."/>
            <person name="Arning N."/>
            <person name="Bitard-Feildel T."/>
            <person name="Chao H."/>
            <person name="Childers C.P."/>
            <person name="Dinh H."/>
            <person name="Doddapaneni H."/>
            <person name="Dugan S."/>
            <person name="Gowin J."/>
            <person name="Greiner C."/>
            <person name="Han Y."/>
            <person name="Hu H."/>
            <person name="Hughes D.S.T."/>
            <person name="Huylmans A.-K."/>
            <person name="Kemena C."/>
            <person name="Kremer L.P.M."/>
            <person name="Lee S.L."/>
            <person name="Lopez-Ezquerra A."/>
            <person name="Mallet L."/>
            <person name="Monroy-Kuhn J.M."/>
            <person name="Moser A."/>
            <person name="Murali S.C."/>
            <person name="Muzny D.M."/>
            <person name="Otani S."/>
            <person name="Piulachs M.-D."/>
            <person name="Poelchau M."/>
            <person name="Qu J."/>
            <person name="Schaub F."/>
            <person name="Wada-Katsumata A."/>
            <person name="Worley K.C."/>
            <person name="Xie Q."/>
            <person name="Ylla G."/>
            <person name="Poulsen M."/>
            <person name="Gibbs R.A."/>
            <person name="Schal C."/>
            <person name="Richards S."/>
            <person name="Belles X."/>
            <person name="Korb J."/>
            <person name="Bornberg-Bauer E."/>
        </authorList>
    </citation>
    <scope>NUCLEOTIDE SEQUENCE [LARGE SCALE GENOMIC DNA]</scope>
    <source>
        <tissue evidence="1">Whole body</tissue>
    </source>
</reference>
<dbReference type="EMBL" id="NEVH01004412">
    <property type="protein sequence ID" value="PNF39610.1"/>
    <property type="molecule type" value="Genomic_DNA"/>
</dbReference>
<protein>
    <submittedName>
        <fullName evidence="1">Uncharacterized protein</fullName>
    </submittedName>
</protein>
<keyword evidence="2" id="KW-1185">Reference proteome</keyword>
<evidence type="ECO:0000313" key="2">
    <source>
        <dbReference type="Proteomes" id="UP000235965"/>
    </source>
</evidence>
<dbReference type="PANTHER" id="PTHR33332">
    <property type="entry name" value="REVERSE TRANSCRIPTASE DOMAIN-CONTAINING PROTEIN"/>
    <property type="match status" value="1"/>
</dbReference>
<proteinExistence type="predicted"/>
<sequence>MKLNIAKTRVVSYTRNTNFLSYEYQLCHAIITRTSSIKDLGVFFDSKLHFHTHVNYIFSECLKLLGLIRSNTYRFSSLESLYVLYFTLIRSKLEYASVVWNSITSTDANKLERIQQKFASICFYRFLPHISYNYTDALEKLSLQSLHKRRHHLDAHFLVQVFRGLKSCAFLLENVSLRVPPSNLRDISLFGVCPSARCAYAANAGGKNLDIFAIGRVSVSDTEPKIVKNIC</sequence>
<organism evidence="1 2">
    <name type="scientific">Cryptotermes secundus</name>
    <dbReference type="NCBI Taxonomy" id="105785"/>
    <lineage>
        <taxon>Eukaryota</taxon>
        <taxon>Metazoa</taxon>
        <taxon>Ecdysozoa</taxon>
        <taxon>Arthropoda</taxon>
        <taxon>Hexapoda</taxon>
        <taxon>Insecta</taxon>
        <taxon>Pterygota</taxon>
        <taxon>Neoptera</taxon>
        <taxon>Polyneoptera</taxon>
        <taxon>Dictyoptera</taxon>
        <taxon>Blattodea</taxon>
        <taxon>Blattoidea</taxon>
        <taxon>Termitoidae</taxon>
        <taxon>Kalotermitidae</taxon>
        <taxon>Cryptotermitinae</taxon>
        <taxon>Cryptotermes</taxon>
    </lineage>
</organism>
<accession>A0A2J7RFM2</accession>
<evidence type="ECO:0000313" key="1">
    <source>
        <dbReference type="EMBL" id="PNF39610.1"/>
    </source>
</evidence>